<dbReference type="AlphaFoldDB" id="A0A6V7TPL8"/>
<accession>A0A6V7TPL8</accession>
<sequence>MYTPRFPKSVKENIKPRGVIVREINSLNNEWREASSSNESQITSILKFRDQVKQISKEELKKQLDDRFYRLTHADIEFVDDKMET</sequence>
<protein>
    <submittedName>
        <fullName evidence="1">Uncharacterized protein</fullName>
    </submittedName>
</protein>
<dbReference type="EMBL" id="CAJEWN010000009">
    <property type="protein sequence ID" value="CAD2130194.1"/>
    <property type="molecule type" value="Genomic_DNA"/>
</dbReference>
<dbReference type="Proteomes" id="UP000580250">
    <property type="component" value="Unassembled WGS sequence"/>
</dbReference>
<proteinExistence type="predicted"/>
<name>A0A6V7TPL8_MELEN</name>
<reference evidence="1 2" key="1">
    <citation type="submission" date="2020-08" db="EMBL/GenBank/DDBJ databases">
        <authorList>
            <person name="Koutsovoulos G."/>
            <person name="Danchin GJ E."/>
        </authorList>
    </citation>
    <scope>NUCLEOTIDE SEQUENCE [LARGE SCALE GENOMIC DNA]</scope>
</reference>
<evidence type="ECO:0000313" key="2">
    <source>
        <dbReference type="Proteomes" id="UP000580250"/>
    </source>
</evidence>
<comment type="caution">
    <text evidence="1">The sequence shown here is derived from an EMBL/GenBank/DDBJ whole genome shotgun (WGS) entry which is preliminary data.</text>
</comment>
<evidence type="ECO:0000313" key="1">
    <source>
        <dbReference type="EMBL" id="CAD2130194.1"/>
    </source>
</evidence>
<organism evidence="1 2">
    <name type="scientific">Meloidogyne enterolobii</name>
    <name type="common">Root-knot nematode worm</name>
    <name type="synonym">Meloidogyne mayaguensis</name>
    <dbReference type="NCBI Taxonomy" id="390850"/>
    <lineage>
        <taxon>Eukaryota</taxon>
        <taxon>Metazoa</taxon>
        <taxon>Ecdysozoa</taxon>
        <taxon>Nematoda</taxon>
        <taxon>Chromadorea</taxon>
        <taxon>Rhabditida</taxon>
        <taxon>Tylenchina</taxon>
        <taxon>Tylenchomorpha</taxon>
        <taxon>Tylenchoidea</taxon>
        <taxon>Meloidogynidae</taxon>
        <taxon>Meloidogyninae</taxon>
        <taxon>Meloidogyne</taxon>
    </lineage>
</organism>
<gene>
    <name evidence="1" type="ORF">MENT_LOCUS2869</name>
</gene>